<name>A0A9X4XCP8_9FIRM</name>
<evidence type="ECO:0000256" key="2">
    <source>
        <dbReference type="ARBA" id="ARBA00022801"/>
    </source>
</evidence>
<evidence type="ECO:0000313" key="5">
    <source>
        <dbReference type="Proteomes" id="UP000487649"/>
    </source>
</evidence>
<dbReference type="InterPro" id="IPR000086">
    <property type="entry name" value="NUDIX_hydrolase_dom"/>
</dbReference>
<dbReference type="PROSITE" id="PS51462">
    <property type="entry name" value="NUDIX"/>
    <property type="match status" value="1"/>
</dbReference>
<dbReference type="GO" id="GO:0016787">
    <property type="term" value="F:hydrolase activity"/>
    <property type="evidence" value="ECO:0007669"/>
    <property type="project" value="UniProtKB-KW"/>
</dbReference>
<comment type="caution">
    <text evidence="4">The sequence shown here is derived from an EMBL/GenBank/DDBJ whole genome shotgun (WGS) entry which is preliminary data.</text>
</comment>
<evidence type="ECO:0000313" key="4">
    <source>
        <dbReference type="EMBL" id="MTK20147.1"/>
    </source>
</evidence>
<dbReference type="Proteomes" id="UP000487649">
    <property type="component" value="Unassembled WGS sequence"/>
</dbReference>
<protein>
    <submittedName>
        <fullName evidence="4">NUDIX domain-containing protein</fullName>
    </submittedName>
</protein>
<organism evidence="4 5">
    <name type="scientific">Turicibacter sanguinis</name>
    <dbReference type="NCBI Taxonomy" id="154288"/>
    <lineage>
        <taxon>Bacteria</taxon>
        <taxon>Bacillati</taxon>
        <taxon>Bacillota</taxon>
        <taxon>Erysipelotrichia</taxon>
        <taxon>Erysipelotrichales</taxon>
        <taxon>Turicibacteraceae</taxon>
        <taxon>Turicibacter</taxon>
    </lineage>
</organism>
<dbReference type="PANTHER" id="PTHR43046:SF14">
    <property type="entry name" value="MUTT_NUDIX FAMILY PROTEIN"/>
    <property type="match status" value="1"/>
</dbReference>
<proteinExistence type="predicted"/>
<dbReference type="AlphaFoldDB" id="A0A9X4XCP8"/>
<dbReference type="Gene3D" id="3.90.79.10">
    <property type="entry name" value="Nucleoside Triphosphate Pyrophosphohydrolase"/>
    <property type="match status" value="1"/>
</dbReference>
<dbReference type="SUPFAM" id="SSF55811">
    <property type="entry name" value="Nudix"/>
    <property type="match status" value="1"/>
</dbReference>
<dbReference type="RefSeq" id="WP_006784408.1">
    <property type="nucleotide sequence ID" value="NZ_JADPFQ010000002.1"/>
</dbReference>
<accession>A0A9X4XCP8</accession>
<dbReference type="PROSITE" id="PS00893">
    <property type="entry name" value="NUDIX_BOX"/>
    <property type="match status" value="1"/>
</dbReference>
<feature type="domain" description="Nudix hydrolase" evidence="3">
    <location>
        <begin position="11"/>
        <end position="147"/>
    </location>
</feature>
<evidence type="ECO:0000256" key="1">
    <source>
        <dbReference type="ARBA" id="ARBA00001946"/>
    </source>
</evidence>
<dbReference type="EMBL" id="WMQE01000003">
    <property type="protein sequence ID" value="MTK20147.1"/>
    <property type="molecule type" value="Genomic_DNA"/>
</dbReference>
<sequence>MDVTFQTDVGRFNYHVAGVLIHENRLLVMTDERSPYYYLPGGRVSMNEESTMAIKREIKEELDVEVEATQLLWIVENFFVEQQSQEQFHEIGMYYLLQLTEEDILKRGQEFIMNEGGYKKLSFLWLPLEKIKHLNIYPLFLKERIMNLPQVPEHLVEIKE</sequence>
<dbReference type="InterPro" id="IPR020084">
    <property type="entry name" value="NUDIX_hydrolase_CS"/>
</dbReference>
<dbReference type="Pfam" id="PF00293">
    <property type="entry name" value="NUDIX"/>
    <property type="match status" value="1"/>
</dbReference>
<keyword evidence="2" id="KW-0378">Hydrolase</keyword>
<dbReference type="CDD" id="cd04688">
    <property type="entry name" value="NUDIX_Hydrolase"/>
    <property type="match status" value="1"/>
</dbReference>
<reference evidence="4 5" key="1">
    <citation type="journal article" date="2019" name="Nat. Med.">
        <title>A library of human gut bacterial isolates paired with longitudinal multiomics data enables mechanistic microbiome research.</title>
        <authorList>
            <person name="Poyet M."/>
            <person name="Groussin M."/>
            <person name="Gibbons S.M."/>
            <person name="Avila-Pacheco J."/>
            <person name="Jiang X."/>
            <person name="Kearney S.M."/>
            <person name="Perrotta A.R."/>
            <person name="Berdy B."/>
            <person name="Zhao S."/>
            <person name="Lieberman T.D."/>
            <person name="Swanson P.K."/>
            <person name="Smith M."/>
            <person name="Roesemann S."/>
            <person name="Alexander J.E."/>
            <person name="Rich S.A."/>
            <person name="Livny J."/>
            <person name="Vlamakis H."/>
            <person name="Clish C."/>
            <person name="Bullock K."/>
            <person name="Deik A."/>
            <person name="Scott J."/>
            <person name="Pierce K.A."/>
            <person name="Xavier R.J."/>
            <person name="Alm E.J."/>
        </authorList>
    </citation>
    <scope>NUCLEOTIDE SEQUENCE [LARGE SCALE GENOMIC DNA]</scope>
    <source>
        <strain evidence="4 5">BIOML-A198</strain>
    </source>
</reference>
<dbReference type="PANTHER" id="PTHR43046">
    <property type="entry name" value="GDP-MANNOSE MANNOSYL HYDROLASE"/>
    <property type="match status" value="1"/>
</dbReference>
<evidence type="ECO:0000259" key="3">
    <source>
        <dbReference type="PROSITE" id="PS51462"/>
    </source>
</evidence>
<comment type="cofactor">
    <cofactor evidence="1">
        <name>Mg(2+)</name>
        <dbReference type="ChEBI" id="CHEBI:18420"/>
    </cofactor>
</comment>
<dbReference type="InterPro" id="IPR015797">
    <property type="entry name" value="NUDIX_hydrolase-like_dom_sf"/>
</dbReference>
<gene>
    <name evidence="4" type="ORF">GMA92_01685</name>
</gene>